<evidence type="ECO:0000313" key="2">
    <source>
        <dbReference type="EMBL" id="ENZ19421.1"/>
    </source>
</evidence>
<evidence type="ECO:0000313" key="1">
    <source>
        <dbReference type="EMBL" id="ENZ13818.1"/>
    </source>
</evidence>
<organism evidence="1 3">
    <name type="scientific">[Clostridium] clostridioforme 90A8</name>
    <dbReference type="NCBI Taxonomy" id="999408"/>
    <lineage>
        <taxon>Bacteria</taxon>
        <taxon>Bacillati</taxon>
        <taxon>Bacillota</taxon>
        <taxon>Clostridia</taxon>
        <taxon>Lachnospirales</taxon>
        <taxon>Lachnospiraceae</taxon>
        <taxon>Enterocloster</taxon>
    </lineage>
</organism>
<dbReference type="EMBL" id="AGYR01000029">
    <property type="protein sequence ID" value="ENZ13818.1"/>
    <property type="molecule type" value="Genomic_DNA"/>
</dbReference>
<dbReference type="GO" id="GO:0003676">
    <property type="term" value="F:nucleic acid binding"/>
    <property type="evidence" value="ECO:0007669"/>
    <property type="project" value="InterPro"/>
</dbReference>
<dbReference type="SUPFAM" id="SSF52980">
    <property type="entry name" value="Restriction endonuclease-like"/>
    <property type="match status" value="1"/>
</dbReference>
<accession>A0A0E2HAN6</accession>
<dbReference type="PATRIC" id="fig|999408.3.peg.2934"/>
<name>A0A0E2HAN6_9FIRM</name>
<dbReference type="InterPro" id="IPR011335">
    <property type="entry name" value="Restrct_endonuc-II-like"/>
</dbReference>
<proteinExistence type="predicted"/>
<gene>
    <name evidence="2" type="ORF">HMPREF1090_00808</name>
    <name evidence="1" type="ORF">HMPREF1090_02713</name>
</gene>
<dbReference type="InterPro" id="IPR011856">
    <property type="entry name" value="tRNA_endonuc-like_dom_sf"/>
</dbReference>
<dbReference type="HOGENOM" id="CLU_1803698_0_0_9"/>
<sequence>MNNKSAGTRFEKEFADILADHWFWVHLFQDNRNGQPCDVIAARNGHTYLFDCKDCQGDYFLLSRMEENQYNAMRLFEMTGNSRGRFAVRFGPGEIYLIGYWQLKALQDQGVKRFDRKDCQVYGEDFFSWLNEKDREDGWSDEDEGGNWK</sequence>
<dbReference type="Gene3D" id="3.40.1350.10">
    <property type="match status" value="1"/>
</dbReference>
<dbReference type="AlphaFoldDB" id="A0A0E2HAN6"/>
<dbReference type="Proteomes" id="UP000013085">
    <property type="component" value="Unassembled WGS sequence"/>
</dbReference>
<reference evidence="1 3" key="1">
    <citation type="submission" date="2013-01" db="EMBL/GenBank/DDBJ databases">
        <title>The Genome Sequence of Clostridium clostridioforme 90A8.</title>
        <authorList>
            <consortium name="The Broad Institute Genome Sequencing Platform"/>
            <person name="Earl A."/>
            <person name="Ward D."/>
            <person name="Feldgarden M."/>
            <person name="Gevers D."/>
            <person name="Courvalin P."/>
            <person name="Lambert T."/>
            <person name="Walker B."/>
            <person name="Young S.K."/>
            <person name="Zeng Q."/>
            <person name="Gargeya S."/>
            <person name="Fitzgerald M."/>
            <person name="Haas B."/>
            <person name="Abouelleil A."/>
            <person name="Alvarado L."/>
            <person name="Arachchi H.M."/>
            <person name="Berlin A.M."/>
            <person name="Chapman S.B."/>
            <person name="Dewar J."/>
            <person name="Goldberg J."/>
            <person name="Griggs A."/>
            <person name="Gujja S."/>
            <person name="Hansen M."/>
            <person name="Howarth C."/>
            <person name="Imamovic A."/>
            <person name="Larimer J."/>
            <person name="McCowan C."/>
            <person name="Murphy C."/>
            <person name="Neiman D."/>
            <person name="Pearson M."/>
            <person name="Priest M."/>
            <person name="Roberts A."/>
            <person name="Saif S."/>
            <person name="Shea T."/>
            <person name="Sisk P."/>
            <person name="Sykes S."/>
            <person name="Wortman J."/>
            <person name="Nusbaum C."/>
            <person name="Birren B."/>
        </authorList>
    </citation>
    <scope>NUCLEOTIDE SEQUENCE [LARGE SCALE GENOMIC DNA]</scope>
    <source>
        <strain evidence="1 3">90A8</strain>
    </source>
</reference>
<protein>
    <submittedName>
        <fullName evidence="1">Uncharacterized protein</fullName>
    </submittedName>
</protein>
<dbReference type="EMBL" id="AGYR01000005">
    <property type="protein sequence ID" value="ENZ19421.1"/>
    <property type="molecule type" value="Genomic_DNA"/>
</dbReference>
<dbReference type="RefSeq" id="WP_002594433.1">
    <property type="nucleotide sequence ID" value="NZ_KB850987.1"/>
</dbReference>
<evidence type="ECO:0000313" key="3">
    <source>
        <dbReference type="Proteomes" id="UP000013085"/>
    </source>
</evidence>
<comment type="caution">
    <text evidence="1">The sequence shown here is derived from an EMBL/GenBank/DDBJ whole genome shotgun (WGS) entry which is preliminary data.</text>
</comment>